<feature type="compositionally biased region" description="Polar residues" evidence="1">
    <location>
        <begin position="1"/>
        <end position="15"/>
    </location>
</feature>
<gene>
    <name evidence="2" type="ORF">EDS130_LOCUS37716</name>
</gene>
<protein>
    <submittedName>
        <fullName evidence="2">Uncharacterized protein</fullName>
    </submittedName>
</protein>
<dbReference type="Proteomes" id="UP000663852">
    <property type="component" value="Unassembled WGS sequence"/>
</dbReference>
<evidence type="ECO:0000313" key="2">
    <source>
        <dbReference type="EMBL" id="CAF1424045.1"/>
    </source>
</evidence>
<name>A0A815MKS7_ADIRI</name>
<accession>A0A815MKS7</accession>
<dbReference type="EMBL" id="CAJNOJ010000377">
    <property type="protein sequence ID" value="CAF1424045.1"/>
    <property type="molecule type" value="Genomic_DNA"/>
</dbReference>
<dbReference type="AlphaFoldDB" id="A0A815MKS7"/>
<comment type="caution">
    <text evidence="2">The sequence shown here is derived from an EMBL/GenBank/DDBJ whole genome shotgun (WGS) entry which is preliminary data.</text>
</comment>
<evidence type="ECO:0000256" key="1">
    <source>
        <dbReference type="SAM" id="MobiDB-lite"/>
    </source>
</evidence>
<evidence type="ECO:0000313" key="3">
    <source>
        <dbReference type="Proteomes" id="UP000663852"/>
    </source>
</evidence>
<feature type="region of interest" description="Disordered" evidence="1">
    <location>
        <begin position="1"/>
        <end position="29"/>
    </location>
</feature>
<sequence length="85" mass="9873">MAIFNNKSTLWNTGHSEFDDSDSEDGTSSQDARKLIVGIAVIQETVDFYARNLHRTLPWLLHINISSMHRYFHHTNQSDLSKQKR</sequence>
<organism evidence="2 3">
    <name type="scientific">Adineta ricciae</name>
    <name type="common">Rotifer</name>
    <dbReference type="NCBI Taxonomy" id="249248"/>
    <lineage>
        <taxon>Eukaryota</taxon>
        <taxon>Metazoa</taxon>
        <taxon>Spiralia</taxon>
        <taxon>Gnathifera</taxon>
        <taxon>Rotifera</taxon>
        <taxon>Eurotatoria</taxon>
        <taxon>Bdelloidea</taxon>
        <taxon>Adinetida</taxon>
        <taxon>Adinetidae</taxon>
        <taxon>Adineta</taxon>
    </lineage>
</organism>
<reference evidence="2" key="1">
    <citation type="submission" date="2021-02" db="EMBL/GenBank/DDBJ databases">
        <authorList>
            <person name="Nowell W R."/>
        </authorList>
    </citation>
    <scope>NUCLEOTIDE SEQUENCE</scope>
</reference>
<proteinExistence type="predicted"/>